<name>A0A0A9C1K5_ARUDO</name>
<dbReference type="EMBL" id="GBRH01230615">
    <property type="protein sequence ID" value="JAD67280.1"/>
    <property type="molecule type" value="Transcribed_RNA"/>
</dbReference>
<protein>
    <submittedName>
        <fullName evidence="1">Uncharacterized protein</fullName>
    </submittedName>
</protein>
<evidence type="ECO:0000313" key="1">
    <source>
        <dbReference type="EMBL" id="JAD67280.1"/>
    </source>
</evidence>
<accession>A0A0A9C1K5</accession>
<sequence length="12" mass="1356">MIANRIVLLISI</sequence>
<reference evidence="1" key="2">
    <citation type="journal article" date="2015" name="Data Brief">
        <title>Shoot transcriptome of the giant reed, Arundo donax.</title>
        <authorList>
            <person name="Barrero R.A."/>
            <person name="Guerrero F.D."/>
            <person name="Moolhuijzen P."/>
            <person name="Goolsby J.A."/>
            <person name="Tidwell J."/>
            <person name="Bellgard S.E."/>
            <person name="Bellgard M.I."/>
        </authorList>
    </citation>
    <scope>NUCLEOTIDE SEQUENCE</scope>
    <source>
        <tissue evidence="1">Shoot tissue taken approximately 20 cm above the soil surface</tissue>
    </source>
</reference>
<reference evidence="1" key="1">
    <citation type="submission" date="2014-09" db="EMBL/GenBank/DDBJ databases">
        <authorList>
            <person name="Magalhaes I.L.F."/>
            <person name="Oliveira U."/>
            <person name="Santos F.R."/>
            <person name="Vidigal T.H.D.A."/>
            <person name="Brescovit A.D."/>
            <person name="Santos A.J."/>
        </authorList>
    </citation>
    <scope>NUCLEOTIDE SEQUENCE</scope>
    <source>
        <tissue evidence="1">Shoot tissue taken approximately 20 cm above the soil surface</tissue>
    </source>
</reference>
<proteinExistence type="predicted"/>
<organism evidence="1">
    <name type="scientific">Arundo donax</name>
    <name type="common">Giant reed</name>
    <name type="synonym">Donax arundinaceus</name>
    <dbReference type="NCBI Taxonomy" id="35708"/>
    <lineage>
        <taxon>Eukaryota</taxon>
        <taxon>Viridiplantae</taxon>
        <taxon>Streptophyta</taxon>
        <taxon>Embryophyta</taxon>
        <taxon>Tracheophyta</taxon>
        <taxon>Spermatophyta</taxon>
        <taxon>Magnoliopsida</taxon>
        <taxon>Liliopsida</taxon>
        <taxon>Poales</taxon>
        <taxon>Poaceae</taxon>
        <taxon>PACMAD clade</taxon>
        <taxon>Arundinoideae</taxon>
        <taxon>Arundineae</taxon>
        <taxon>Arundo</taxon>
    </lineage>
</organism>